<dbReference type="GO" id="GO:0006412">
    <property type="term" value="P:translation"/>
    <property type="evidence" value="ECO:0007669"/>
    <property type="project" value="InterPro"/>
</dbReference>
<gene>
    <name evidence="9" type="ORF">KFK09_017489</name>
</gene>
<sequence>MALNEPLACFVEDGSAESRDRPGRSHYCPGRFGPEITPENIPETNCFQSTDRPGRSHHRPGRSWGKITFPSSYSKGMRSHMGKGKSGFVKSNMFGNNDVPLHHPDKQWVTLHISRLIRSSDNRTSSVQRSHRSPHLVGAAEMAAAIPTVPSFSATLGYFFNDISLSSPATAVALPRTTFLAKFFVPRSKPSLLSSSFPLRHKLSVCCQQQQQQLPVIPQEQRWMFEESEINGPDIWNKTWYPKAEDHITTKKTWYIVDATDKILGRMASAIAVHIRGKNLATYTPSVDMGAYVIVINAEKVAVSGKKRTQKLYRRHSGRPGGLKVETFDQLQNRIPERIIEHAVRGMLPKGRLGRALFTHLKVYEGPDHPHEAQQPISLPIRDKRMHVER</sequence>
<proteinExistence type="inferred from homology"/>
<dbReference type="InterPro" id="IPR005822">
    <property type="entry name" value="Ribosomal_uL13"/>
</dbReference>
<dbReference type="GO" id="GO:0022625">
    <property type="term" value="C:cytosolic large ribosomal subunit"/>
    <property type="evidence" value="ECO:0007669"/>
    <property type="project" value="TreeGrafter"/>
</dbReference>
<keyword evidence="3 7" id="KW-0687">Ribonucleoprotein</keyword>
<dbReference type="Proteomes" id="UP000829196">
    <property type="component" value="Unassembled WGS sequence"/>
</dbReference>
<dbReference type="PROSITE" id="PS00783">
    <property type="entry name" value="RIBOSOMAL_L13"/>
    <property type="match status" value="1"/>
</dbReference>
<dbReference type="CDD" id="cd00392">
    <property type="entry name" value="Ribosomal_L13"/>
    <property type="match status" value="1"/>
</dbReference>
<organism evidence="9 10">
    <name type="scientific">Dendrobium nobile</name>
    <name type="common">Orchid</name>
    <dbReference type="NCBI Taxonomy" id="94219"/>
    <lineage>
        <taxon>Eukaryota</taxon>
        <taxon>Viridiplantae</taxon>
        <taxon>Streptophyta</taxon>
        <taxon>Embryophyta</taxon>
        <taxon>Tracheophyta</taxon>
        <taxon>Spermatophyta</taxon>
        <taxon>Magnoliopsida</taxon>
        <taxon>Liliopsida</taxon>
        <taxon>Asparagales</taxon>
        <taxon>Orchidaceae</taxon>
        <taxon>Epidendroideae</taxon>
        <taxon>Malaxideae</taxon>
        <taxon>Dendrobiinae</taxon>
        <taxon>Dendrobium</taxon>
    </lineage>
</organism>
<dbReference type="SUPFAM" id="SSF52161">
    <property type="entry name" value="Ribosomal protein L13"/>
    <property type="match status" value="1"/>
</dbReference>
<comment type="similarity">
    <text evidence="1 7">Belongs to the universal ribosomal protein uL13 family.</text>
</comment>
<keyword evidence="10" id="KW-1185">Reference proteome</keyword>
<evidence type="ECO:0000256" key="5">
    <source>
        <dbReference type="ARBA" id="ARBA00077140"/>
    </source>
</evidence>
<evidence type="ECO:0000313" key="10">
    <source>
        <dbReference type="Proteomes" id="UP000829196"/>
    </source>
</evidence>
<dbReference type="PANTHER" id="PTHR11545:SF2">
    <property type="entry name" value="LARGE RIBOSOMAL SUBUNIT PROTEIN UL13M"/>
    <property type="match status" value="1"/>
</dbReference>
<dbReference type="InterPro" id="IPR036899">
    <property type="entry name" value="Ribosomal_uL13_sf"/>
</dbReference>
<reference evidence="9" key="1">
    <citation type="journal article" date="2022" name="Front. Genet.">
        <title>Chromosome-Scale Assembly of the Dendrobium nobile Genome Provides Insights Into the Molecular Mechanism of the Biosynthesis of the Medicinal Active Ingredient of Dendrobium.</title>
        <authorList>
            <person name="Xu Q."/>
            <person name="Niu S.-C."/>
            <person name="Li K.-L."/>
            <person name="Zheng P.-J."/>
            <person name="Zhang X.-J."/>
            <person name="Jia Y."/>
            <person name="Liu Y."/>
            <person name="Niu Y.-X."/>
            <person name="Yu L.-H."/>
            <person name="Chen D.-F."/>
            <person name="Zhang G.-Q."/>
        </authorList>
    </citation>
    <scope>NUCLEOTIDE SEQUENCE</scope>
    <source>
        <tissue evidence="9">Leaf</tissue>
    </source>
</reference>
<dbReference type="GO" id="GO:0003729">
    <property type="term" value="F:mRNA binding"/>
    <property type="evidence" value="ECO:0007669"/>
    <property type="project" value="TreeGrafter"/>
</dbReference>
<evidence type="ECO:0000256" key="6">
    <source>
        <dbReference type="ARBA" id="ARBA00082726"/>
    </source>
</evidence>
<feature type="region of interest" description="Disordered" evidence="8">
    <location>
        <begin position="48"/>
        <end position="69"/>
    </location>
</feature>
<evidence type="ECO:0000256" key="2">
    <source>
        <dbReference type="ARBA" id="ARBA00022980"/>
    </source>
</evidence>
<feature type="compositionally biased region" description="Basic and acidic residues" evidence="8">
    <location>
        <begin position="381"/>
        <end position="390"/>
    </location>
</feature>
<dbReference type="NCBIfam" id="TIGR01066">
    <property type="entry name" value="rplM_bact"/>
    <property type="match status" value="1"/>
</dbReference>
<dbReference type="FunFam" id="3.90.1180.10:FF:000001">
    <property type="entry name" value="50S ribosomal protein L13"/>
    <property type="match status" value="1"/>
</dbReference>
<evidence type="ECO:0000256" key="7">
    <source>
        <dbReference type="RuleBase" id="RU003877"/>
    </source>
</evidence>
<dbReference type="Pfam" id="PF00572">
    <property type="entry name" value="Ribosomal_L13"/>
    <property type="match status" value="1"/>
</dbReference>
<evidence type="ECO:0000256" key="8">
    <source>
        <dbReference type="SAM" id="MobiDB-lite"/>
    </source>
</evidence>
<evidence type="ECO:0000256" key="4">
    <source>
        <dbReference type="ARBA" id="ARBA00068945"/>
    </source>
</evidence>
<dbReference type="GO" id="GO:0003735">
    <property type="term" value="F:structural constituent of ribosome"/>
    <property type="evidence" value="ECO:0007669"/>
    <property type="project" value="InterPro"/>
</dbReference>
<dbReference type="Gene3D" id="3.90.1180.10">
    <property type="entry name" value="Ribosomal protein L13"/>
    <property type="match status" value="1"/>
</dbReference>
<dbReference type="OrthoDB" id="274622at2759"/>
<comment type="caution">
    <text evidence="9">The sequence shown here is derived from an EMBL/GenBank/DDBJ whole genome shotgun (WGS) entry which is preliminary data.</text>
</comment>
<evidence type="ECO:0000313" key="9">
    <source>
        <dbReference type="EMBL" id="KAI0502536.1"/>
    </source>
</evidence>
<dbReference type="HAMAP" id="MF_01366">
    <property type="entry name" value="Ribosomal_uL13"/>
    <property type="match status" value="1"/>
</dbReference>
<dbReference type="EMBL" id="JAGYWB010000012">
    <property type="protein sequence ID" value="KAI0502536.1"/>
    <property type="molecule type" value="Genomic_DNA"/>
</dbReference>
<protein>
    <recommendedName>
        <fullName evidence="4">Large ribosomal subunit protein uL13c</fullName>
    </recommendedName>
    <alternativeName>
        <fullName evidence="5">50S ribosomal protein L13, chloroplastic</fullName>
    </alternativeName>
    <alternativeName>
        <fullName evidence="6">CL13</fullName>
    </alternativeName>
</protein>
<dbReference type="GO" id="GO:0017148">
    <property type="term" value="P:negative regulation of translation"/>
    <property type="evidence" value="ECO:0007669"/>
    <property type="project" value="TreeGrafter"/>
</dbReference>
<dbReference type="AlphaFoldDB" id="A0A8T3B147"/>
<feature type="region of interest" description="Disordered" evidence="8">
    <location>
        <begin position="367"/>
        <end position="390"/>
    </location>
</feature>
<evidence type="ECO:0000256" key="1">
    <source>
        <dbReference type="ARBA" id="ARBA00006227"/>
    </source>
</evidence>
<evidence type="ECO:0000256" key="3">
    <source>
        <dbReference type="ARBA" id="ARBA00023274"/>
    </source>
</evidence>
<dbReference type="InterPro" id="IPR005823">
    <property type="entry name" value="Ribosomal_uL13_bac-type"/>
</dbReference>
<keyword evidence="2 7" id="KW-0689">Ribosomal protein</keyword>
<dbReference type="PANTHER" id="PTHR11545">
    <property type="entry name" value="RIBOSOMAL PROTEIN L13"/>
    <property type="match status" value="1"/>
</dbReference>
<dbReference type="SMR" id="A0A8T3B147"/>
<dbReference type="InterPro" id="IPR023563">
    <property type="entry name" value="Ribosomal_uL13_CS"/>
</dbReference>
<name>A0A8T3B147_DENNO</name>
<accession>A0A8T3B147</accession>